<evidence type="ECO:0000313" key="1">
    <source>
        <dbReference type="EMBL" id="KAF4615785.1"/>
    </source>
</evidence>
<protein>
    <submittedName>
        <fullName evidence="1">Uncharacterized protein</fullName>
    </submittedName>
</protein>
<gene>
    <name evidence="1" type="ORF">D9613_012391</name>
</gene>
<comment type="caution">
    <text evidence="1">The sequence shown here is derived from an EMBL/GenBank/DDBJ whole genome shotgun (WGS) entry which is preliminary data.</text>
</comment>
<dbReference type="Proteomes" id="UP000521872">
    <property type="component" value="Unassembled WGS sequence"/>
</dbReference>
<evidence type="ECO:0000313" key="2">
    <source>
        <dbReference type="Proteomes" id="UP000521872"/>
    </source>
</evidence>
<accession>A0A8H4QR02</accession>
<sequence>MEHSSLETAFRLETSDIWSSILALSTDGRRALFAVLKWTPELSHRLRRSLDVVGPDWVRQHLEEEYLLILRDLNLSIQETRIFWDDVAQINSRLDIFQERLRQMVPHSGAPQIPAPERAVGESSFFHGARQITIHGGSFTIYCSKPDEGVSTALSQQSSLRAPPRNNIDHEGVGIGPSEMHVSGMSNVFHDIMRSIRECF</sequence>
<dbReference type="EMBL" id="JAACJL010000033">
    <property type="protein sequence ID" value="KAF4615785.1"/>
    <property type="molecule type" value="Genomic_DNA"/>
</dbReference>
<dbReference type="AlphaFoldDB" id="A0A8H4QR02"/>
<keyword evidence="2" id="KW-1185">Reference proteome</keyword>
<proteinExistence type="predicted"/>
<organism evidence="1 2">
    <name type="scientific">Agrocybe pediades</name>
    <dbReference type="NCBI Taxonomy" id="84607"/>
    <lineage>
        <taxon>Eukaryota</taxon>
        <taxon>Fungi</taxon>
        <taxon>Dikarya</taxon>
        <taxon>Basidiomycota</taxon>
        <taxon>Agaricomycotina</taxon>
        <taxon>Agaricomycetes</taxon>
        <taxon>Agaricomycetidae</taxon>
        <taxon>Agaricales</taxon>
        <taxon>Agaricineae</taxon>
        <taxon>Strophariaceae</taxon>
        <taxon>Agrocybe</taxon>
    </lineage>
</organism>
<name>A0A8H4QR02_9AGAR</name>
<reference evidence="1 2" key="1">
    <citation type="submission" date="2019-12" db="EMBL/GenBank/DDBJ databases">
        <authorList>
            <person name="Floudas D."/>
            <person name="Bentzer J."/>
            <person name="Ahren D."/>
            <person name="Johansson T."/>
            <person name="Persson P."/>
            <person name="Tunlid A."/>
        </authorList>
    </citation>
    <scope>NUCLEOTIDE SEQUENCE [LARGE SCALE GENOMIC DNA]</scope>
    <source>
        <strain evidence="1 2">CBS 102.39</strain>
    </source>
</reference>